<dbReference type="InterPro" id="IPR013106">
    <property type="entry name" value="Ig_V-set"/>
</dbReference>
<dbReference type="InterPro" id="IPR013783">
    <property type="entry name" value="Ig-like_fold"/>
</dbReference>
<evidence type="ECO:0000259" key="2">
    <source>
        <dbReference type="PROSITE" id="PS50835"/>
    </source>
</evidence>
<evidence type="ECO:0000256" key="1">
    <source>
        <dbReference type="SAM" id="SignalP"/>
    </source>
</evidence>
<dbReference type="GeneTree" id="ENSGT00940000154179"/>
<reference evidence="3 4" key="1">
    <citation type="journal article" date="2019" name="Proc. Natl. Acad. Sci. U.S.A.">
        <title>Regulatory changes in pterin and carotenoid genes underlie balanced color polymorphisms in the wall lizard.</title>
        <authorList>
            <person name="Andrade P."/>
            <person name="Pinho C."/>
            <person name="Perez I de Lanuza G."/>
            <person name="Afonso S."/>
            <person name="Brejcha J."/>
            <person name="Rubin C.J."/>
            <person name="Wallerman O."/>
            <person name="Pereira P."/>
            <person name="Sabatino S.J."/>
            <person name="Bellati A."/>
            <person name="Pellitteri-Rosa D."/>
            <person name="Bosakova Z."/>
            <person name="Bunikis I."/>
            <person name="Carretero M.A."/>
            <person name="Feiner N."/>
            <person name="Marsik P."/>
            <person name="Pauperio F."/>
            <person name="Salvi D."/>
            <person name="Soler L."/>
            <person name="While G.M."/>
            <person name="Uller T."/>
            <person name="Font E."/>
            <person name="Andersson L."/>
            <person name="Carneiro M."/>
        </authorList>
    </citation>
    <scope>NUCLEOTIDE SEQUENCE</scope>
</reference>
<dbReference type="Pfam" id="PF07686">
    <property type="entry name" value="V-set"/>
    <property type="match status" value="1"/>
</dbReference>
<dbReference type="Ensembl" id="ENSPMRT00000030749.1">
    <property type="protein sequence ID" value="ENSPMRP00000028983.1"/>
    <property type="gene ID" value="ENSPMRG00000018739.1"/>
</dbReference>
<reference evidence="3" key="3">
    <citation type="submission" date="2025-09" db="UniProtKB">
        <authorList>
            <consortium name="Ensembl"/>
        </authorList>
    </citation>
    <scope>IDENTIFICATION</scope>
</reference>
<keyword evidence="1" id="KW-0732">Signal</keyword>
<evidence type="ECO:0000313" key="3">
    <source>
        <dbReference type="Ensembl" id="ENSPMRP00000028983.1"/>
    </source>
</evidence>
<proteinExistence type="predicted"/>
<dbReference type="InterPro" id="IPR036179">
    <property type="entry name" value="Ig-like_dom_sf"/>
</dbReference>
<feature type="domain" description="Ig-like" evidence="2">
    <location>
        <begin position="17"/>
        <end position="115"/>
    </location>
</feature>
<accession>A0A670JUU3</accession>
<organism evidence="3 4">
    <name type="scientific">Podarcis muralis</name>
    <name type="common">Wall lizard</name>
    <name type="synonym">Lacerta muralis</name>
    <dbReference type="NCBI Taxonomy" id="64176"/>
    <lineage>
        <taxon>Eukaryota</taxon>
        <taxon>Metazoa</taxon>
        <taxon>Chordata</taxon>
        <taxon>Craniata</taxon>
        <taxon>Vertebrata</taxon>
        <taxon>Euteleostomi</taxon>
        <taxon>Lepidosauria</taxon>
        <taxon>Squamata</taxon>
        <taxon>Bifurcata</taxon>
        <taxon>Unidentata</taxon>
        <taxon>Episquamata</taxon>
        <taxon>Laterata</taxon>
        <taxon>Lacertibaenia</taxon>
        <taxon>Lacertidae</taxon>
        <taxon>Podarcis</taxon>
    </lineage>
</organism>
<dbReference type="SMART" id="SM00406">
    <property type="entry name" value="IGv"/>
    <property type="match status" value="1"/>
</dbReference>
<dbReference type="SUPFAM" id="SSF48726">
    <property type="entry name" value="Immunoglobulin"/>
    <property type="match status" value="1"/>
</dbReference>
<dbReference type="Gene3D" id="2.60.40.10">
    <property type="entry name" value="Immunoglobulins"/>
    <property type="match status" value="1"/>
</dbReference>
<dbReference type="InterPro" id="IPR007110">
    <property type="entry name" value="Ig-like_dom"/>
</dbReference>
<reference evidence="3" key="2">
    <citation type="submission" date="2025-08" db="UniProtKB">
        <authorList>
            <consortium name="Ensembl"/>
        </authorList>
    </citation>
    <scope>IDENTIFICATION</scope>
</reference>
<feature type="chain" id="PRO_5025648576" description="Ig-like domain-containing protein" evidence="1">
    <location>
        <begin position="21"/>
        <end position="115"/>
    </location>
</feature>
<protein>
    <recommendedName>
        <fullName evidence="2">Ig-like domain-containing protein</fullName>
    </recommendedName>
</protein>
<name>A0A670JUU3_PODMU</name>
<dbReference type="PROSITE" id="PS50835">
    <property type="entry name" value="IG_LIKE"/>
    <property type="match status" value="1"/>
</dbReference>
<dbReference type="AlphaFoldDB" id="A0A670JUU3"/>
<dbReference type="PANTHER" id="PTHR23267">
    <property type="entry name" value="IMMUNOGLOBULIN LIGHT CHAIN"/>
    <property type="match status" value="1"/>
</dbReference>
<feature type="signal peptide" evidence="1">
    <location>
        <begin position="1"/>
        <end position="20"/>
    </location>
</feature>
<keyword evidence="4" id="KW-1185">Reference proteome</keyword>
<sequence>MAWGLLLFTILVSIIGPSVQQLLTLKDPEFVAPGGTVTMSCRLDSVIADSNYPLWVQKKPESKPQTLIHDTSVRPSDVPARFSGSRSGNVMSLTIMGALLEDEAIYYCCAWAGSQ</sequence>
<evidence type="ECO:0000313" key="4">
    <source>
        <dbReference type="Proteomes" id="UP000472272"/>
    </source>
</evidence>
<dbReference type="Proteomes" id="UP000472272">
    <property type="component" value="Chromosome 16"/>
</dbReference>
<dbReference type="InterPro" id="IPR050150">
    <property type="entry name" value="IgV_Light_Chain"/>
</dbReference>